<evidence type="ECO:0000256" key="1">
    <source>
        <dbReference type="ARBA" id="ARBA00012513"/>
    </source>
</evidence>
<dbReference type="PANTHER" id="PTHR43289:SF6">
    <property type="entry name" value="SERINE_THREONINE-PROTEIN KINASE NEKL-3"/>
    <property type="match status" value="1"/>
</dbReference>
<feature type="compositionally biased region" description="Pro residues" evidence="8">
    <location>
        <begin position="23"/>
        <end position="47"/>
    </location>
</feature>
<dbReference type="InterPro" id="IPR000719">
    <property type="entry name" value="Prot_kinase_dom"/>
</dbReference>
<dbReference type="GO" id="GO:0005524">
    <property type="term" value="F:ATP binding"/>
    <property type="evidence" value="ECO:0007669"/>
    <property type="project" value="UniProtKB-UniRule"/>
</dbReference>
<evidence type="ECO:0000256" key="4">
    <source>
        <dbReference type="ARBA" id="ARBA00022741"/>
    </source>
</evidence>
<keyword evidence="5 10" id="KW-0418">Kinase</keyword>
<dbReference type="InterPro" id="IPR017441">
    <property type="entry name" value="Protein_kinase_ATP_BS"/>
</dbReference>
<dbReference type="Gene3D" id="1.10.510.10">
    <property type="entry name" value="Transferase(Phosphotransferase) domain 1"/>
    <property type="match status" value="1"/>
</dbReference>
<dbReference type="EMBL" id="CP002830">
    <property type="protein sequence ID" value="AEI62103.1"/>
    <property type="molecule type" value="Genomic_DNA"/>
</dbReference>
<feature type="binding site" evidence="7">
    <location>
        <position position="136"/>
    </location>
    <ligand>
        <name>ATP</name>
        <dbReference type="ChEBI" id="CHEBI:30616"/>
    </ligand>
</feature>
<evidence type="ECO:0000256" key="3">
    <source>
        <dbReference type="ARBA" id="ARBA00022679"/>
    </source>
</evidence>
<feature type="region of interest" description="Disordered" evidence="8">
    <location>
        <begin position="1"/>
        <end position="56"/>
    </location>
</feature>
<proteinExistence type="predicted"/>
<dbReference type="Gene3D" id="3.30.200.20">
    <property type="entry name" value="Phosphorylase Kinase, domain 1"/>
    <property type="match status" value="1"/>
</dbReference>
<dbReference type="eggNOG" id="COG0515">
    <property type="taxonomic scope" value="Bacteria"/>
</dbReference>
<dbReference type="HOGENOM" id="CLU_000288_63_44_7"/>
<accession>F8C9V3</accession>
<sequence>MHSTDDEDRVAYLGGAALEPQPRVTPPPAIVKPPPRADFPPAPPRAETPPEAAFRPVTPPPALSLGETLRPVTPMSPHGTLLQGIAVPAPSSVMRGLVPGQTVAQRYRVERWLGAGGSSTVYEATDLRQDVRVALKVLAVPHADDALVARFHQEVEHARALEHVNILRVFDAGVDGERHFLTVELLDGVDLRQRLLERRATLAEALRWLTHATVALEHAHGRGVLHRDVKPANLFITRTGVLKLMDFGLAKSTHVMGTTAQGAVLGTPEYMAPEQVTGNPAVSPATDLYALGVVAYELFTGQLPFRHPEPVPLMFLHVQERPAPPRTLRPDLPEPFERVVLKLLEKRPEDRYRTATELRSALARLWPRALQGPAPTLAAPAPPRASLRTPDPGGHTG</sequence>
<dbReference type="GO" id="GO:0004674">
    <property type="term" value="F:protein serine/threonine kinase activity"/>
    <property type="evidence" value="ECO:0007669"/>
    <property type="project" value="UniProtKB-KW"/>
</dbReference>
<dbReference type="PROSITE" id="PS50011">
    <property type="entry name" value="PROTEIN_KINASE_DOM"/>
    <property type="match status" value="1"/>
</dbReference>
<name>F8C9V3_MYXFH</name>
<keyword evidence="3" id="KW-0808">Transferase</keyword>
<dbReference type="SMART" id="SM00220">
    <property type="entry name" value="S_TKc"/>
    <property type="match status" value="1"/>
</dbReference>
<dbReference type="PROSITE" id="PS00107">
    <property type="entry name" value="PROTEIN_KINASE_ATP"/>
    <property type="match status" value="1"/>
</dbReference>
<evidence type="ECO:0000259" key="9">
    <source>
        <dbReference type="PROSITE" id="PS50011"/>
    </source>
</evidence>
<dbReference type="CDD" id="cd14014">
    <property type="entry name" value="STKc_PknB_like"/>
    <property type="match status" value="1"/>
</dbReference>
<evidence type="ECO:0000256" key="6">
    <source>
        <dbReference type="ARBA" id="ARBA00022840"/>
    </source>
</evidence>
<gene>
    <name evidence="10" type="ordered locus">LILAB_00855</name>
</gene>
<keyword evidence="6 7" id="KW-0067">ATP-binding</keyword>
<dbReference type="PROSITE" id="PS00108">
    <property type="entry name" value="PROTEIN_KINASE_ST"/>
    <property type="match status" value="1"/>
</dbReference>
<dbReference type="KEGG" id="mfu:LILAB_00855"/>
<dbReference type="STRING" id="483219.LILAB_00855"/>
<feature type="region of interest" description="Disordered" evidence="8">
    <location>
        <begin position="372"/>
        <end position="397"/>
    </location>
</feature>
<dbReference type="SUPFAM" id="SSF56112">
    <property type="entry name" value="Protein kinase-like (PK-like)"/>
    <property type="match status" value="1"/>
</dbReference>
<reference evidence="10 11" key="1">
    <citation type="journal article" date="2011" name="J. Bacteriol.">
        <title>Genome sequence of the halotolerant marine bacterium Myxococcus fulvus HW-1.</title>
        <authorList>
            <person name="Li Z.F."/>
            <person name="Li X."/>
            <person name="Liu H."/>
            <person name="Liu X."/>
            <person name="Han K."/>
            <person name="Wu Z.H."/>
            <person name="Hu W."/>
            <person name="Li F.F."/>
            <person name="Li Y.Z."/>
        </authorList>
    </citation>
    <scope>NUCLEOTIDE SEQUENCE [LARGE SCALE GENOMIC DNA]</scope>
    <source>
        <strain evidence="11">ATCC BAA-855 / HW-1</strain>
    </source>
</reference>
<dbReference type="InterPro" id="IPR008271">
    <property type="entry name" value="Ser/Thr_kinase_AS"/>
</dbReference>
<feature type="domain" description="Protein kinase" evidence="9">
    <location>
        <begin position="107"/>
        <end position="365"/>
    </location>
</feature>
<organism evidence="10 11">
    <name type="scientific">Myxococcus fulvus (strain ATCC BAA-855 / HW-1)</name>
    <dbReference type="NCBI Taxonomy" id="483219"/>
    <lineage>
        <taxon>Bacteria</taxon>
        <taxon>Pseudomonadati</taxon>
        <taxon>Myxococcota</taxon>
        <taxon>Myxococcia</taxon>
        <taxon>Myxococcales</taxon>
        <taxon>Cystobacterineae</taxon>
        <taxon>Myxococcaceae</taxon>
        <taxon>Myxococcus</taxon>
    </lineage>
</organism>
<evidence type="ECO:0000256" key="5">
    <source>
        <dbReference type="ARBA" id="ARBA00022777"/>
    </source>
</evidence>
<protein>
    <recommendedName>
        <fullName evidence="1">non-specific serine/threonine protein kinase</fullName>
        <ecNumber evidence="1">2.7.11.1</ecNumber>
    </recommendedName>
</protein>
<keyword evidence="2 10" id="KW-0723">Serine/threonine-protein kinase</keyword>
<dbReference type="InterPro" id="IPR011009">
    <property type="entry name" value="Kinase-like_dom_sf"/>
</dbReference>
<evidence type="ECO:0000256" key="2">
    <source>
        <dbReference type="ARBA" id="ARBA00022527"/>
    </source>
</evidence>
<evidence type="ECO:0000313" key="10">
    <source>
        <dbReference type="EMBL" id="AEI62103.1"/>
    </source>
</evidence>
<dbReference type="Pfam" id="PF00069">
    <property type="entry name" value="Pkinase"/>
    <property type="match status" value="1"/>
</dbReference>
<dbReference type="FunFam" id="1.10.510.10:FF:000021">
    <property type="entry name" value="Serine/threonine protein kinase"/>
    <property type="match status" value="1"/>
</dbReference>
<dbReference type="PANTHER" id="PTHR43289">
    <property type="entry name" value="MITOGEN-ACTIVATED PROTEIN KINASE KINASE KINASE 20-RELATED"/>
    <property type="match status" value="1"/>
</dbReference>
<feature type="compositionally biased region" description="Low complexity" evidence="8">
    <location>
        <begin position="373"/>
        <end position="390"/>
    </location>
</feature>
<evidence type="ECO:0000256" key="7">
    <source>
        <dbReference type="PROSITE-ProRule" id="PRU10141"/>
    </source>
</evidence>
<keyword evidence="4 7" id="KW-0547">Nucleotide-binding</keyword>
<evidence type="ECO:0000313" key="11">
    <source>
        <dbReference type="Proteomes" id="UP000000488"/>
    </source>
</evidence>
<evidence type="ECO:0000256" key="8">
    <source>
        <dbReference type="SAM" id="MobiDB-lite"/>
    </source>
</evidence>
<dbReference type="EC" id="2.7.11.1" evidence="1"/>
<dbReference type="Proteomes" id="UP000000488">
    <property type="component" value="Chromosome"/>
</dbReference>
<dbReference type="AlphaFoldDB" id="F8C9V3"/>